<dbReference type="CDD" id="cd02440">
    <property type="entry name" value="AdoMet_MTases"/>
    <property type="match status" value="1"/>
</dbReference>
<organism evidence="1 2">
    <name type="scientific">Bacterioplanoides pacificum</name>
    <dbReference type="NCBI Taxonomy" id="1171596"/>
    <lineage>
        <taxon>Bacteria</taxon>
        <taxon>Pseudomonadati</taxon>
        <taxon>Pseudomonadota</taxon>
        <taxon>Gammaproteobacteria</taxon>
        <taxon>Oceanospirillales</taxon>
        <taxon>Oceanospirillaceae</taxon>
        <taxon>Bacterioplanoides</taxon>
    </lineage>
</organism>
<name>A0ABV7VTE3_9GAMM</name>
<comment type="caution">
    <text evidence="1">The sequence shown here is derived from an EMBL/GenBank/DDBJ whole genome shotgun (WGS) entry which is preliminary data.</text>
</comment>
<sequence>MVETRDQDLLLAELLEADLPIAESCLRNQKPIADVLQSELPQHAVVLEIGSGTGQHAAYMTRQLPTVKWQASDLSGALAGINAWRLRHKRENFLPPLVLDVAQELWPVKQVDAVFSANVVHFISWPHVRAMMAGIGRVLKHTGLAFFYGPYNYEGQYTSEGNRQLDDWLRQRNPEAGIKDFEQLILTARKEKLRLIRDIAMPANNRMLILQKYADA</sequence>
<dbReference type="SUPFAM" id="SSF53335">
    <property type="entry name" value="S-adenosyl-L-methionine-dependent methyltransferases"/>
    <property type="match status" value="1"/>
</dbReference>
<dbReference type="InterPro" id="IPR010342">
    <property type="entry name" value="DUF938"/>
</dbReference>
<dbReference type="Proteomes" id="UP001595722">
    <property type="component" value="Unassembled WGS sequence"/>
</dbReference>
<proteinExistence type="predicted"/>
<dbReference type="PANTHER" id="PTHR20974:SF0">
    <property type="entry name" value="UPF0585 PROTEIN CG18661"/>
    <property type="match status" value="1"/>
</dbReference>
<reference evidence="2" key="1">
    <citation type="journal article" date="2019" name="Int. J. Syst. Evol. Microbiol.">
        <title>The Global Catalogue of Microorganisms (GCM) 10K type strain sequencing project: providing services to taxonomists for standard genome sequencing and annotation.</title>
        <authorList>
            <consortium name="The Broad Institute Genomics Platform"/>
            <consortium name="The Broad Institute Genome Sequencing Center for Infectious Disease"/>
            <person name="Wu L."/>
            <person name="Ma J."/>
        </authorList>
    </citation>
    <scope>NUCLEOTIDE SEQUENCE [LARGE SCALE GENOMIC DNA]</scope>
    <source>
        <strain evidence="2">KCTC 42424</strain>
    </source>
</reference>
<keyword evidence="2" id="KW-1185">Reference proteome</keyword>
<dbReference type="EMBL" id="JBHRYB010000005">
    <property type="protein sequence ID" value="MFC3679816.1"/>
    <property type="molecule type" value="Genomic_DNA"/>
</dbReference>
<gene>
    <name evidence="1" type="ORF">ACFOMG_06790</name>
</gene>
<dbReference type="Gene3D" id="3.40.50.150">
    <property type="entry name" value="Vaccinia Virus protein VP39"/>
    <property type="match status" value="1"/>
</dbReference>
<dbReference type="InterPro" id="IPR029063">
    <property type="entry name" value="SAM-dependent_MTases_sf"/>
</dbReference>
<protein>
    <submittedName>
        <fullName evidence="1">DUF938 domain-containing protein</fullName>
    </submittedName>
</protein>
<evidence type="ECO:0000313" key="2">
    <source>
        <dbReference type="Proteomes" id="UP001595722"/>
    </source>
</evidence>
<dbReference type="RefSeq" id="WP_376865601.1">
    <property type="nucleotide sequence ID" value="NZ_JBHRYB010000005.1"/>
</dbReference>
<dbReference type="PANTHER" id="PTHR20974">
    <property type="entry name" value="UPF0585 PROTEIN CG18661"/>
    <property type="match status" value="1"/>
</dbReference>
<dbReference type="Pfam" id="PF06080">
    <property type="entry name" value="DUF938"/>
    <property type="match status" value="1"/>
</dbReference>
<evidence type="ECO:0000313" key="1">
    <source>
        <dbReference type="EMBL" id="MFC3679816.1"/>
    </source>
</evidence>
<accession>A0ABV7VTE3</accession>